<dbReference type="Proteomes" id="UP001501521">
    <property type="component" value="Unassembled WGS sequence"/>
</dbReference>
<evidence type="ECO:0000313" key="3">
    <source>
        <dbReference type="EMBL" id="GAA4908071.1"/>
    </source>
</evidence>
<dbReference type="SUPFAM" id="SSF63817">
    <property type="entry name" value="Sortase"/>
    <property type="match status" value="1"/>
</dbReference>
<dbReference type="Gene3D" id="2.40.260.10">
    <property type="entry name" value="Sortase"/>
    <property type="match status" value="1"/>
</dbReference>
<comment type="caution">
    <text evidence="3">The sequence shown here is derived from an EMBL/GenBank/DDBJ whole genome shotgun (WGS) entry which is preliminary data.</text>
</comment>
<feature type="transmembrane region" description="Helical" evidence="2">
    <location>
        <begin position="6"/>
        <end position="29"/>
    </location>
</feature>
<organism evidence="3 4">
    <name type="scientific">Tessaracoccus lubricantis</name>
    <dbReference type="NCBI Taxonomy" id="545543"/>
    <lineage>
        <taxon>Bacteria</taxon>
        <taxon>Bacillati</taxon>
        <taxon>Actinomycetota</taxon>
        <taxon>Actinomycetes</taxon>
        <taxon>Propionibacteriales</taxon>
        <taxon>Propionibacteriaceae</taxon>
        <taxon>Tessaracoccus</taxon>
    </lineage>
</organism>
<evidence type="ECO:0000313" key="4">
    <source>
        <dbReference type="Proteomes" id="UP001501521"/>
    </source>
</evidence>
<keyword evidence="4" id="KW-1185">Reference proteome</keyword>
<dbReference type="InterPro" id="IPR005754">
    <property type="entry name" value="Sortase"/>
</dbReference>
<reference evidence="4" key="1">
    <citation type="journal article" date="2019" name="Int. J. Syst. Evol. Microbiol.">
        <title>The Global Catalogue of Microorganisms (GCM) 10K type strain sequencing project: providing services to taxonomists for standard genome sequencing and annotation.</title>
        <authorList>
            <consortium name="The Broad Institute Genomics Platform"/>
            <consortium name="The Broad Institute Genome Sequencing Center for Infectious Disease"/>
            <person name="Wu L."/>
            <person name="Ma J."/>
        </authorList>
    </citation>
    <scope>NUCLEOTIDE SEQUENCE [LARGE SCALE GENOMIC DNA]</scope>
    <source>
        <strain evidence="4">JCM 19125</strain>
    </source>
</reference>
<evidence type="ECO:0000256" key="1">
    <source>
        <dbReference type="ARBA" id="ARBA00022801"/>
    </source>
</evidence>
<keyword evidence="2" id="KW-0472">Membrane</keyword>
<keyword evidence="2" id="KW-0812">Transmembrane</keyword>
<gene>
    <name evidence="3" type="ORF">GCM10025789_29500</name>
</gene>
<keyword evidence="1" id="KW-0378">Hydrolase</keyword>
<keyword evidence="2" id="KW-1133">Transmembrane helix</keyword>
<feature type="transmembrane region" description="Helical" evidence="2">
    <location>
        <begin position="259"/>
        <end position="278"/>
    </location>
</feature>
<evidence type="ECO:0000256" key="2">
    <source>
        <dbReference type="SAM" id="Phobius"/>
    </source>
</evidence>
<dbReference type="EMBL" id="BAABLV010000044">
    <property type="protein sequence ID" value="GAA4908071.1"/>
    <property type="molecule type" value="Genomic_DNA"/>
</dbReference>
<proteinExistence type="predicted"/>
<sequence>MAARELMIRGLLVMVLVVLVGFLANVLLLSHLQHIVSQHQLRQTFTEQLAAGTAPVSEGNFEDVLLDDGEPVARIEIPTIGVDEIVVEGTSSGTLMAGPGHRRDTSLPGQAGVSVLMGRGSSYGGPFSRIQELAPGETISVVTGQGEHIYEVIGVRQAGDLAPPPIQRGEARLTLITTRGFPYMPVGLTRVDAKLVSPVQTPGLRDTTFRTLPPEHRELAGDLTTVWALVFCLQGLVAAEIVAVHAWRRVGPSKTWMVALPVFLVLGIWTCSEIVKLLPNLL</sequence>
<dbReference type="InterPro" id="IPR023365">
    <property type="entry name" value="Sortase_dom-sf"/>
</dbReference>
<accession>A0ABP9FPW0</accession>
<protein>
    <submittedName>
        <fullName evidence="3">Sortase</fullName>
    </submittedName>
</protein>
<feature type="transmembrane region" description="Helical" evidence="2">
    <location>
        <begin position="226"/>
        <end position="247"/>
    </location>
</feature>
<dbReference type="Pfam" id="PF04203">
    <property type="entry name" value="Sortase"/>
    <property type="match status" value="1"/>
</dbReference>
<name>A0ABP9FPW0_9ACTN</name>